<dbReference type="AlphaFoldDB" id="D8K9Q6"/>
<dbReference type="Gene3D" id="1.20.1260.10">
    <property type="match status" value="1"/>
</dbReference>
<reference evidence="2 3" key="1">
    <citation type="submission" date="2010-06" db="EMBL/GenBank/DDBJ databases">
        <title>Complete sequence of chromosome of Nitrosococcus watsoni C-113.</title>
        <authorList>
            <consortium name="US DOE Joint Genome Institute"/>
            <person name="Lucas S."/>
            <person name="Copeland A."/>
            <person name="Lapidus A."/>
            <person name="Cheng J.-F."/>
            <person name="Bruce D."/>
            <person name="Goodwin L."/>
            <person name="Pitluck S."/>
            <person name="Malfatti S.A."/>
            <person name="Chain P.S.G."/>
            <person name="Land M."/>
            <person name="Hauser L."/>
            <person name="Kyrpides N."/>
            <person name="Ivanova N."/>
            <person name="Cambell M.A."/>
            <person name="Heidelberg J.F."/>
            <person name="Klotz M.G."/>
            <person name="Woyke T."/>
        </authorList>
    </citation>
    <scope>NUCLEOTIDE SEQUENCE [LARGE SCALE GENOMIC DNA]</scope>
    <source>
        <strain evidence="2 3">C-113</strain>
    </source>
</reference>
<proteinExistence type="predicted"/>
<organism evidence="2 3">
    <name type="scientific">Nitrosococcus watsoni (strain C-113)</name>
    <dbReference type="NCBI Taxonomy" id="105559"/>
    <lineage>
        <taxon>Bacteria</taxon>
        <taxon>Pseudomonadati</taxon>
        <taxon>Pseudomonadota</taxon>
        <taxon>Gammaproteobacteria</taxon>
        <taxon>Chromatiales</taxon>
        <taxon>Chromatiaceae</taxon>
        <taxon>Nitrosococcus</taxon>
    </lineage>
</organism>
<keyword evidence="3" id="KW-1185">Reference proteome</keyword>
<dbReference type="KEGG" id="nwa:Nwat_0375"/>
<gene>
    <name evidence="2" type="ordered locus">Nwat_0375</name>
</gene>
<accession>D8K9Q6</accession>
<evidence type="ECO:0000313" key="3">
    <source>
        <dbReference type="Proteomes" id="UP000000393"/>
    </source>
</evidence>
<dbReference type="HOGENOM" id="CLU_126529_0_0_6"/>
<dbReference type="OrthoDB" id="5568629at2"/>
<evidence type="ECO:0000259" key="1">
    <source>
        <dbReference type="Pfam" id="PF09537"/>
    </source>
</evidence>
<name>D8K9Q6_NITWC</name>
<dbReference type="InterPro" id="IPR012347">
    <property type="entry name" value="Ferritin-like"/>
</dbReference>
<dbReference type="InterPro" id="IPR019052">
    <property type="entry name" value="DUF2383"/>
</dbReference>
<dbReference type="Proteomes" id="UP000000393">
    <property type="component" value="Chromosome"/>
</dbReference>
<dbReference type="EMBL" id="CP002086">
    <property type="protein sequence ID" value="ADJ27345.1"/>
    <property type="molecule type" value="Genomic_DNA"/>
</dbReference>
<evidence type="ECO:0000313" key="2">
    <source>
        <dbReference type="EMBL" id="ADJ27345.1"/>
    </source>
</evidence>
<feature type="domain" description="DUF2383" evidence="1">
    <location>
        <begin position="16"/>
        <end position="108"/>
    </location>
</feature>
<protein>
    <recommendedName>
        <fullName evidence="1">DUF2383 domain-containing protein</fullName>
    </recommendedName>
</protein>
<dbReference type="Pfam" id="PF09537">
    <property type="entry name" value="DUF2383"/>
    <property type="match status" value="1"/>
</dbReference>
<sequence>MWLDDREVMLDEIVLTCTHLERDYLSLLKLTEEPMLTHLFTELANQHGDWAEQLESHIREMGELPSELDPERQAVEELITYAKAALSSHERHTILKNQKEKEEKLKLLARGLLKQKTPDSTQFLLRYIEKGVEKNQSRLLAARFRS</sequence>